<dbReference type="Pfam" id="PF18759">
    <property type="entry name" value="Plavaka"/>
    <property type="match status" value="1"/>
</dbReference>
<sequence length="899" mass="102810">MQNISLTQHTGQRQQDNRHEKPAVPYAPWDEFSQEMDLDEDALAQLPNPELFALMDVDCDAENTLGDAVRTVDLPPRFILVRHHPHANKPSEIVPLEASESSTITMSSTAPVQARPWAPFQTYGDFKFAARRVQRRTHNSQIDEDLEDLHDGSFSTDSLVTFRNHRDMERALAAAQVGNVPFHCETLTIEFEGVHLGGTYEVGIEFRDPWHIITQWVSDPTLAAVSAWYSQEKYLCLNGEIDFSDPLYDEPWTGKTWQRVDDDLPSDGHYPSCFLGLHIWLDKGLVTTKVKMHPILLRACWIESATRNGSGNGGSALVGFVKMPENMRQIDPSTLSSSARAEYDRLKRLIYHGVCKKIMASLRERSHRGEALRFGDGVTRVAHPGILIESMDFEELAAWLCIRNSRSNHPCPQCLVHHDNLHRLTCSYPLRTTETMRRALSQAPTSSRTARNDFLKGYGLHDFEHFLWTFAHSDPYEAAGYDCLHFDGGIWGRHMWVLLKTYLQDNGFASKFNTNMGKFPRWRDLKHESSPTTINFSDGQTFLDILKCALPCLVQLLPPNSCLVKLVRVMEKVRVMLGLDVTTASRLEVLRNFIADYERICKDVSQKHNKSLDFLKQHFLSHAIDNFRAKGTRRNMNTRVGEGFQQEVSAQYAKTNGKNAEHQISIMDEREEAMARIQVAVDAWLESQAEDEKTQTLEVPTAQSTAHWKLGAAEARLTSIRLETLKRGNSLFHDFNFKLRQYLAQHYPAYVVCPEEDIQIEPCKVLYIDFQSRVDWKAARDILRCNPNFHTRPRYDSIIYEAQDDDLAMGRLESLFRCHLPRKVTLDLAMIRPYRSTSWTPRTRTDCPMREWGAGAVFVALEHVTCGALLCPIFGAPREVFYIVDCIDEDMFLRVNGID</sequence>
<proteinExistence type="predicted"/>
<reference evidence="2" key="1">
    <citation type="submission" date="2020-05" db="EMBL/GenBank/DDBJ databases">
        <title>Mycena genomes resolve the evolution of fungal bioluminescence.</title>
        <authorList>
            <person name="Tsai I.J."/>
        </authorList>
    </citation>
    <scope>NUCLEOTIDE SEQUENCE</scope>
    <source>
        <strain evidence="2">CCC161011</strain>
    </source>
</reference>
<comment type="caution">
    <text evidence="2">The sequence shown here is derived from an EMBL/GenBank/DDBJ whole genome shotgun (WGS) entry which is preliminary data.</text>
</comment>
<dbReference type="InterPro" id="IPR041078">
    <property type="entry name" value="Plavaka"/>
</dbReference>
<dbReference type="AlphaFoldDB" id="A0A8H6XMQ0"/>
<accession>A0A8H6XMQ0</accession>
<keyword evidence="3" id="KW-1185">Reference proteome</keyword>
<evidence type="ECO:0000313" key="2">
    <source>
        <dbReference type="EMBL" id="KAF7344093.1"/>
    </source>
</evidence>
<feature type="region of interest" description="Disordered" evidence="1">
    <location>
        <begin position="1"/>
        <end position="24"/>
    </location>
</feature>
<protein>
    <submittedName>
        <fullName evidence="2">Uncharacterized protein</fullName>
    </submittedName>
</protein>
<dbReference type="EMBL" id="JACAZI010000015">
    <property type="protein sequence ID" value="KAF7344093.1"/>
    <property type="molecule type" value="Genomic_DNA"/>
</dbReference>
<evidence type="ECO:0000256" key="1">
    <source>
        <dbReference type="SAM" id="MobiDB-lite"/>
    </source>
</evidence>
<dbReference type="OrthoDB" id="3239511at2759"/>
<evidence type="ECO:0000313" key="3">
    <source>
        <dbReference type="Proteomes" id="UP000620124"/>
    </source>
</evidence>
<name>A0A8H6XMQ0_9AGAR</name>
<dbReference type="Proteomes" id="UP000620124">
    <property type="component" value="Unassembled WGS sequence"/>
</dbReference>
<feature type="compositionally biased region" description="Polar residues" evidence="1">
    <location>
        <begin position="1"/>
        <end position="14"/>
    </location>
</feature>
<organism evidence="2 3">
    <name type="scientific">Mycena venus</name>
    <dbReference type="NCBI Taxonomy" id="2733690"/>
    <lineage>
        <taxon>Eukaryota</taxon>
        <taxon>Fungi</taxon>
        <taxon>Dikarya</taxon>
        <taxon>Basidiomycota</taxon>
        <taxon>Agaricomycotina</taxon>
        <taxon>Agaricomycetes</taxon>
        <taxon>Agaricomycetidae</taxon>
        <taxon>Agaricales</taxon>
        <taxon>Marasmiineae</taxon>
        <taxon>Mycenaceae</taxon>
        <taxon>Mycena</taxon>
    </lineage>
</organism>
<gene>
    <name evidence="2" type="ORF">MVEN_01699000</name>
</gene>